<name>A0A7D4C2W2_9SPHN</name>
<dbReference type="AlphaFoldDB" id="A0A7D4C2W2"/>
<accession>A0A7D4C2W2</accession>
<organism evidence="2 3">
    <name type="scientific">Erythrobacter mangrovi</name>
    <dbReference type="NCBI Taxonomy" id="2739433"/>
    <lineage>
        <taxon>Bacteria</taxon>
        <taxon>Pseudomonadati</taxon>
        <taxon>Pseudomonadota</taxon>
        <taxon>Alphaproteobacteria</taxon>
        <taxon>Sphingomonadales</taxon>
        <taxon>Erythrobacteraceae</taxon>
        <taxon>Erythrobacter/Porphyrobacter group</taxon>
        <taxon>Erythrobacter</taxon>
    </lineage>
</organism>
<dbReference type="RefSeq" id="WP_173212749.1">
    <property type="nucleotide sequence ID" value="NZ_CP053921.1"/>
</dbReference>
<gene>
    <name evidence="2" type="ORF">HQR01_03935</name>
</gene>
<dbReference type="KEGG" id="emv:HQR01_03935"/>
<reference evidence="2 3" key="1">
    <citation type="submission" date="2020-05" db="EMBL/GenBank/DDBJ databases">
        <title>Erythrobacter mangrovi sp. nov., isolated from rhizosphere soil of mangrove plant (Kandelia candel).</title>
        <authorList>
            <person name="Ye Y.H."/>
        </authorList>
    </citation>
    <scope>NUCLEOTIDE SEQUENCE [LARGE SCALE GENOMIC DNA]</scope>
    <source>
        <strain evidence="2 3">EB310</strain>
    </source>
</reference>
<evidence type="ECO:0008006" key="4">
    <source>
        <dbReference type="Google" id="ProtNLM"/>
    </source>
</evidence>
<dbReference type="EMBL" id="CP053921">
    <property type="protein sequence ID" value="QKG70585.1"/>
    <property type="molecule type" value="Genomic_DNA"/>
</dbReference>
<evidence type="ECO:0000313" key="3">
    <source>
        <dbReference type="Proteomes" id="UP000504693"/>
    </source>
</evidence>
<evidence type="ECO:0000313" key="2">
    <source>
        <dbReference type="EMBL" id="QKG70585.1"/>
    </source>
</evidence>
<proteinExistence type="predicted"/>
<dbReference type="Proteomes" id="UP000504693">
    <property type="component" value="Chromosome"/>
</dbReference>
<evidence type="ECO:0000256" key="1">
    <source>
        <dbReference type="SAM" id="SignalP"/>
    </source>
</evidence>
<sequence length="143" mass="15130">MRKLILPAAALAFAPIPLAAQEAPAAASEAAPLADMAEQMRDPERQRELAMLAQTMTEILLDMPIAPLAQAAAEMAGEQARQVDPDLTLRKMVPEAGRVSEAIGRNAPQAMQAAGTMASAMAAMAPALREMAEQMARALPERK</sequence>
<feature type="signal peptide" evidence="1">
    <location>
        <begin position="1"/>
        <end position="19"/>
    </location>
</feature>
<keyword evidence="3" id="KW-1185">Reference proteome</keyword>
<feature type="chain" id="PRO_5028851119" description="DUF2059 domain-containing protein" evidence="1">
    <location>
        <begin position="20"/>
        <end position="143"/>
    </location>
</feature>
<keyword evidence="1" id="KW-0732">Signal</keyword>
<protein>
    <recommendedName>
        <fullName evidence="4">DUF2059 domain-containing protein</fullName>
    </recommendedName>
</protein>